<protein>
    <recommendedName>
        <fullName evidence="2">Potassium channel domain-containing protein</fullName>
    </recommendedName>
</protein>
<dbReference type="OrthoDB" id="268207at2"/>
<dbReference type="STRING" id="1069536.SINU_11795"/>
<dbReference type="SUPFAM" id="SSF81324">
    <property type="entry name" value="Voltage-gated potassium channels"/>
    <property type="match status" value="1"/>
</dbReference>
<reference evidence="3 4" key="1">
    <citation type="journal article" date="2011" name="J. Bacteriol.">
        <title>Draft genome sequence of Sporolactobacillus inulinus strain CASD, an efficient D-lactic acid-producing bacterium with high-concentration lactate tolerance capability.</title>
        <authorList>
            <person name="Yu B."/>
            <person name="Su F."/>
            <person name="Wang L."/>
            <person name="Xu K."/>
            <person name="Zhao B."/>
            <person name="Xu P."/>
        </authorList>
    </citation>
    <scope>NUCLEOTIDE SEQUENCE [LARGE SCALE GENOMIC DNA]</scope>
    <source>
        <strain evidence="3 4">CASD</strain>
    </source>
</reference>
<gene>
    <name evidence="3" type="ORF">SINU_11795</name>
</gene>
<feature type="transmembrane region" description="Helical" evidence="1">
    <location>
        <begin position="383"/>
        <end position="403"/>
    </location>
</feature>
<evidence type="ECO:0000313" key="4">
    <source>
        <dbReference type="Proteomes" id="UP000035553"/>
    </source>
</evidence>
<dbReference type="Proteomes" id="UP000035553">
    <property type="component" value="Unassembled WGS sequence"/>
</dbReference>
<comment type="caution">
    <text evidence="3">The sequence shown here is derived from an EMBL/GenBank/DDBJ whole genome shotgun (WGS) entry which is preliminary data.</text>
</comment>
<feature type="transmembrane region" description="Helical" evidence="1">
    <location>
        <begin position="351"/>
        <end position="371"/>
    </location>
</feature>
<keyword evidence="1" id="KW-0812">Transmembrane</keyword>
<keyword evidence="1" id="KW-1133">Transmembrane helix</keyword>
<keyword evidence="1" id="KW-0472">Membrane</keyword>
<proteinExistence type="predicted"/>
<accession>A0A0U1QLQ9</accession>
<sequence length="411" mass="46956">MPATIQFEFLFEKKGKKLAPIKEKYQLQTKENSLTITPEFLYQYFPNLKDKEKVVGFNAHIDCDKLFLVIKEFTYFTLQKFGLSSGNVALLKVFDISDFFRINGLSVERFDVERSNNLIANCNIQELNIGIATNYDLIGDSSNKSPNPINTDIRESKLNRIRLFVPQARVNIQNSSCEKLVFESPVRIVEDLHIWENTTIDMLTFIGDFKKIQIKNSNLRKMLFTKNAQVEDIDIESAIIENIHNADEKTFKNKTLDNWLLIAESAKNANNPTLFSLANFEYLKLERKSNTNYLQKLLNISMELTSGYGYRPFRTVLSSLLIWILFAILYWLISIYANGGLRLINGEIISGLKGLGYAAYFSLITFTTTAFGDITPVGLLAKLFAGIQTLLGITFMSLFIFALTKRYGSFK</sequence>
<dbReference type="EMBL" id="AFVQ02000170">
    <property type="protein sequence ID" value="KLI01747.1"/>
    <property type="molecule type" value="Genomic_DNA"/>
</dbReference>
<evidence type="ECO:0000259" key="2">
    <source>
        <dbReference type="Pfam" id="PF07885"/>
    </source>
</evidence>
<dbReference type="Gene3D" id="1.10.287.70">
    <property type="match status" value="1"/>
</dbReference>
<evidence type="ECO:0000313" key="3">
    <source>
        <dbReference type="EMBL" id="KLI01747.1"/>
    </source>
</evidence>
<keyword evidence="4" id="KW-1185">Reference proteome</keyword>
<dbReference type="AlphaFoldDB" id="A0A0U1QLQ9"/>
<dbReference type="RefSeq" id="WP_047035410.1">
    <property type="nucleotide sequence ID" value="NZ_AFVQ02000170.1"/>
</dbReference>
<name>A0A0U1QLQ9_9BACL</name>
<evidence type="ECO:0000256" key="1">
    <source>
        <dbReference type="SAM" id="Phobius"/>
    </source>
</evidence>
<feature type="domain" description="Potassium channel" evidence="2">
    <location>
        <begin position="323"/>
        <end position="405"/>
    </location>
</feature>
<feature type="transmembrane region" description="Helical" evidence="1">
    <location>
        <begin position="320"/>
        <end position="339"/>
    </location>
</feature>
<dbReference type="InterPro" id="IPR013099">
    <property type="entry name" value="K_chnl_dom"/>
</dbReference>
<organism evidence="3 4">
    <name type="scientific">Sporolactobacillus inulinus CASD</name>
    <dbReference type="NCBI Taxonomy" id="1069536"/>
    <lineage>
        <taxon>Bacteria</taxon>
        <taxon>Bacillati</taxon>
        <taxon>Bacillota</taxon>
        <taxon>Bacilli</taxon>
        <taxon>Bacillales</taxon>
        <taxon>Sporolactobacillaceae</taxon>
        <taxon>Sporolactobacillus</taxon>
    </lineage>
</organism>
<dbReference type="Pfam" id="PF07885">
    <property type="entry name" value="Ion_trans_2"/>
    <property type="match status" value="1"/>
</dbReference>